<dbReference type="Gene3D" id="1.10.3410.10">
    <property type="entry name" value="putative deoxyguanosinetriphosphate triphosphohydrolase like domain"/>
    <property type="match status" value="1"/>
</dbReference>
<dbReference type="RefSeq" id="WP_005606829.1">
    <property type="nucleotide sequence ID" value="NZ_CP102283.1"/>
</dbReference>
<dbReference type="NCBIfam" id="TIGR01353">
    <property type="entry name" value="dGTP_triPase"/>
    <property type="match status" value="1"/>
</dbReference>
<dbReference type="InterPro" id="IPR006261">
    <property type="entry name" value="dGTPase"/>
</dbReference>
<dbReference type="CDD" id="cd00077">
    <property type="entry name" value="HDc"/>
    <property type="match status" value="1"/>
</dbReference>
<dbReference type="SUPFAM" id="SSF109604">
    <property type="entry name" value="HD-domain/PDEase-like"/>
    <property type="match status" value="1"/>
</dbReference>
<dbReference type="PROSITE" id="PS51831">
    <property type="entry name" value="HD"/>
    <property type="match status" value="1"/>
</dbReference>
<dbReference type="GO" id="GO:0006203">
    <property type="term" value="P:dGTP catabolic process"/>
    <property type="evidence" value="ECO:0007669"/>
    <property type="project" value="TreeGrafter"/>
</dbReference>
<dbReference type="InterPro" id="IPR027432">
    <property type="entry name" value="dGTP_triphosphohydrolase_C"/>
</dbReference>
<feature type="domain" description="HD" evidence="2">
    <location>
        <begin position="57"/>
        <end position="253"/>
    </location>
</feature>
<dbReference type="HOGENOM" id="CLU_028163_2_0_9"/>
<evidence type="ECO:0000259" key="2">
    <source>
        <dbReference type="PROSITE" id="PS51831"/>
    </source>
</evidence>
<dbReference type="InterPro" id="IPR003607">
    <property type="entry name" value="HD/PDEase_dom"/>
</dbReference>
<dbReference type="eggNOG" id="COG0232">
    <property type="taxonomic scope" value="Bacteria"/>
</dbReference>
<proteinExistence type="predicted"/>
<dbReference type="Proteomes" id="UP000005926">
    <property type="component" value="Unassembled WGS sequence"/>
</dbReference>
<dbReference type="STRING" id="638301.HMPREF0444_0855"/>
<evidence type="ECO:0000313" key="3">
    <source>
        <dbReference type="EMBL" id="EEW37496.1"/>
    </source>
</evidence>
<dbReference type="GO" id="GO:0008832">
    <property type="term" value="F:dGTPase activity"/>
    <property type="evidence" value="ECO:0007669"/>
    <property type="project" value="UniProtKB-EC"/>
</dbReference>
<dbReference type="InterPro" id="IPR050135">
    <property type="entry name" value="dGTPase-like"/>
</dbReference>
<dbReference type="Gene3D" id="1.10.3210.10">
    <property type="entry name" value="Hypothetical protein af1432"/>
    <property type="match status" value="1"/>
</dbReference>
<protein>
    <submittedName>
        <fullName evidence="3">Putative dGTPase</fullName>
        <ecNumber evidence="3">3.1.5.1</ecNumber>
    </submittedName>
</protein>
<dbReference type="Gene3D" id="1.10.3550.10">
    <property type="entry name" value="eoxyguanosinetriphosphate triphosphohydrolase domain-like"/>
    <property type="match status" value="1"/>
</dbReference>
<dbReference type="InterPro" id="IPR006674">
    <property type="entry name" value="HD_domain"/>
</dbReference>
<keyword evidence="1 3" id="KW-0378">Hydrolase</keyword>
<dbReference type="GeneID" id="78412808"/>
<dbReference type="InterPro" id="IPR023293">
    <property type="entry name" value="dGTP_triP_hydro_central_sf"/>
</dbReference>
<dbReference type="SMART" id="SM00471">
    <property type="entry name" value="HDc"/>
    <property type="match status" value="1"/>
</dbReference>
<reference evidence="3 4" key="1">
    <citation type="submission" date="2009-08" db="EMBL/GenBank/DDBJ databases">
        <authorList>
            <person name="Muzny D."/>
            <person name="Qin X."/>
            <person name="Deng J."/>
            <person name="Jiang H."/>
            <person name="Liu Y."/>
            <person name="Qu J."/>
            <person name="Song X.-Z."/>
            <person name="Zhang L."/>
            <person name="Thornton R."/>
            <person name="Coyle M."/>
            <person name="Francisco L."/>
            <person name="Jackson L."/>
            <person name="Javaid M."/>
            <person name="Korchina V."/>
            <person name="Kovar C."/>
            <person name="Mata R."/>
            <person name="Mathew T."/>
            <person name="Ngo R."/>
            <person name="Nguyen L."/>
            <person name="Nguyen N."/>
            <person name="Okwuonu G."/>
            <person name="Ongeri F."/>
            <person name="Pham C."/>
            <person name="Simmons D."/>
            <person name="Wilczek-Boney K."/>
            <person name="Hale W."/>
            <person name="Jakkamsetti A."/>
            <person name="Pham P."/>
            <person name="Ruth R."/>
            <person name="San Lucas F."/>
            <person name="Warren J."/>
            <person name="Zhang J."/>
            <person name="Zhao Z."/>
            <person name="Zhou C."/>
            <person name="Zhu D."/>
            <person name="Lee S."/>
            <person name="Bess C."/>
            <person name="Blankenburg K."/>
            <person name="Forbes L."/>
            <person name="Fu Q."/>
            <person name="Gubbala S."/>
            <person name="Hirani K."/>
            <person name="Jayaseelan J.C."/>
            <person name="Lara F."/>
            <person name="Munidasa M."/>
            <person name="Palculict T."/>
            <person name="Patil S."/>
            <person name="Pu L.-L."/>
            <person name="Saada N."/>
            <person name="Tang L."/>
            <person name="Weissenberger G."/>
            <person name="Zhu Y."/>
            <person name="Hemphill L."/>
            <person name="Shang Y."/>
            <person name="Youmans B."/>
            <person name="Ayvaz T."/>
            <person name="Ross M."/>
            <person name="Santibanez J."/>
            <person name="Aqrawi P."/>
            <person name="Gross S."/>
            <person name="Joshi V."/>
            <person name="Fowler G."/>
            <person name="Nazareth L."/>
            <person name="Reid J."/>
            <person name="Worley K."/>
            <person name="Petrosino J."/>
            <person name="Highlander S."/>
            <person name="Gibbs R."/>
        </authorList>
    </citation>
    <scope>NUCLEOTIDE SEQUENCE [LARGE SCALE GENOMIC DNA]</scope>
    <source>
        <strain evidence="3 4">ATCC 49175</strain>
    </source>
</reference>
<evidence type="ECO:0000313" key="4">
    <source>
        <dbReference type="Proteomes" id="UP000005926"/>
    </source>
</evidence>
<dbReference type="EMBL" id="ACKZ01000016">
    <property type="protein sequence ID" value="EEW37496.1"/>
    <property type="molecule type" value="Genomic_DNA"/>
</dbReference>
<dbReference type="EC" id="3.1.5.1" evidence="3"/>
<dbReference type="PANTHER" id="PTHR11373">
    <property type="entry name" value="DEOXYNUCLEOSIDE TRIPHOSPHATE TRIPHOSPHOHYDROLASE"/>
    <property type="match status" value="1"/>
</dbReference>
<comment type="caution">
    <text evidence="3">The sequence shown here is derived from an EMBL/GenBank/DDBJ whole genome shotgun (WGS) entry which is preliminary data.</text>
</comment>
<organism evidence="3 4">
    <name type="scientific">Granulicatella adiacens ATCC 49175</name>
    <dbReference type="NCBI Taxonomy" id="638301"/>
    <lineage>
        <taxon>Bacteria</taxon>
        <taxon>Bacillati</taxon>
        <taxon>Bacillota</taxon>
        <taxon>Bacilli</taxon>
        <taxon>Lactobacillales</taxon>
        <taxon>Carnobacteriaceae</taxon>
        <taxon>Granulicatella</taxon>
    </lineage>
</organism>
<evidence type="ECO:0000256" key="1">
    <source>
        <dbReference type="ARBA" id="ARBA00022801"/>
    </source>
</evidence>
<dbReference type="Pfam" id="PF01966">
    <property type="entry name" value="HD"/>
    <property type="match status" value="1"/>
</dbReference>
<dbReference type="PANTHER" id="PTHR11373:SF32">
    <property type="entry name" value="DEOXYGUANOSINETRIPHOSPHATE TRIPHOSPHOHYDROLASE"/>
    <property type="match status" value="1"/>
</dbReference>
<sequence>MEWSKLLSTKRISGKKATHRNEFDDDYKRIVTSPAFRRLQDKTQVFPLERLDFIHTRLTHSLEVAMVARSLAKEIVILLQEEVKKQPDSSRQEMIDRQEDVLKIVECASLVHDLGNPPYGHFGEDIIRQWFKKNLPNILRERSDVADEFLSSPYVNDFYRFEGNAQSLRIVSKLHDFKGKFEGLDLTVATLNTILKYTYPSSYKKTKEITSKKVGYFYSEEHAFKTVTEITGTGTNRHPLTFILEAADDIAYLVADMEDAIGKGVISFRDVREFLLANLSNDAYNAPHSVHTREILTTIDEEVFSVNRFFVDLRDKLIDGARHNFVNHYDEIMEGTFNQDLFKNSWAEDLYFILRKLSEEQIYDHKGILRLEIAGYTTLTYLLDSFVPSLVAYDTNRQLDYVELKKIGIISESQRRSYHYFAKGKSEVEKLYLRLLLATDFISGMTDSYSHRLYLDMVGI</sequence>
<accession>C8NG10</accession>
<keyword evidence="4" id="KW-1185">Reference proteome</keyword>
<dbReference type="AlphaFoldDB" id="C8NG10"/>
<dbReference type="NCBIfam" id="NF002205">
    <property type="entry name" value="PRK01096.1"/>
    <property type="match status" value="1"/>
</dbReference>
<name>C8NG10_9LACT</name>
<gene>
    <name evidence="3" type="primary">dgt</name>
    <name evidence="3" type="ORF">HMPREF0444_0855</name>
</gene>